<dbReference type="VEuPathDB" id="VectorBase:AGAP029443"/>
<dbReference type="Pfam" id="PF00595">
    <property type="entry name" value="PDZ"/>
    <property type="match status" value="1"/>
</dbReference>
<reference evidence="3" key="5">
    <citation type="submission" date="2011-05" db="EMBL/GenBank/DDBJ databases">
        <authorList>
            <consortium name="VectorBase"/>
        </authorList>
    </citation>
    <scope>NUCLEOTIDE SEQUENCE</scope>
    <source>
        <strain evidence="3">PEST</strain>
    </source>
</reference>
<comment type="caution">
    <text evidence="3">The sequence shown here is derived from an EMBL/GenBank/DDBJ whole genome shotgun (WGS) entry which is preliminary data.</text>
</comment>
<evidence type="ECO:0000259" key="2">
    <source>
        <dbReference type="PROSITE" id="PS50106"/>
    </source>
</evidence>
<feature type="domain" description="PDZ" evidence="2">
    <location>
        <begin position="716"/>
        <end position="792"/>
    </location>
</feature>
<feature type="non-terminal residue" evidence="3">
    <location>
        <position position="818"/>
    </location>
</feature>
<dbReference type="InterPro" id="IPR036034">
    <property type="entry name" value="PDZ_sf"/>
</dbReference>
<dbReference type="SMART" id="SM00228">
    <property type="entry name" value="PDZ"/>
    <property type="match status" value="1"/>
</dbReference>
<name>Q5TMU5_ANOGA</name>
<dbReference type="InterPro" id="IPR001478">
    <property type="entry name" value="PDZ"/>
</dbReference>
<reference evidence="3" key="3">
    <citation type="journal article" date="2004" name="Trends Parasitol.">
        <title>The Anopheles gambiae genome: an update.</title>
        <authorList>
            <person name="Mongin E."/>
            <person name="Louis C."/>
            <person name="Holt R.A."/>
            <person name="Birney E."/>
            <person name="Collins F.H."/>
        </authorList>
    </citation>
    <scope>NUCLEOTIDE SEQUENCE</scope>
    <source>
        <strain evidence="3">PEST</strain>
    </source>
</reference>
<dbReference type="PANTHER" id="PTHR48484">
    <property type="entry name" value="PRO-INTERLEUKIN-16"/>
    <property type="match status" value="1"/>
</dbReference>
<dbReference type="PANTHER" id="PTHR48484:SF2">
    <property type="entry name" value="PRO-INTERLEUKIN-16"/>
    <property type="match status" value="1"/>
</dbReference>
<feature type="compositionally biased region" description="Polar residues" evidence="1">
    <location>
        <begin position="305"/>
        <end position="316"/>
    </location>
</feature>
<organism evidence="3">
    <name type="scientific">Anopheles gambiae</name>
    <name type="common">African malaria mosquito</name>
    <dbReference type="NCBI Taxonomy" id="7165"/>
    <lineage>
        <taxon>Eukaryota</taxon>
        <taxon>Metazoa</taxon>
        <taxon>Ecdysozoa</taxon>
        <taxon>Arthropoda</taxon>
        <taxon>Hexapoda</taxon>
        <taxon>Insecta</taxon>
        <taxon>Pterygota</taxon>
        <taxon>Neoptera</taxon>
        <taxon>Endopterygota</taxon>
        <taxon>Diptera</taxon>
        <taxon>Nematocera</taxon>
        <taxon>Culicoidea</taxon>
        <taxon>Culicidae</taxon>
        <taxon>Anophelinae</taxon>
        <taxon>Anopheles</taxon>
    </lineage>
</organism>
<dbReference type="eggNOG" id="ENOG502RTKE">
    <property type="taxonomic scope" value="Eukaryota"/>
</dbReference>
<feature type="compositionally biased region" description="Basic and acidic residues" evidence="1">
    <location>
        <begin position="635"/>
        <end position="646"/>
    </location>
</feature>
<feature type="region of interest" description="Disordered" evidence="1">
    <location>
        <begin position="305"/>
        <end position="344"/>
    </location>
</feature>
<evidence type="ECO:0000256" key="1">
    <source>
        <dbReference type="SAM" id="MobiDB-lite"/>
    </source>
</evidence>
<dbReference type="PhylomeDB" id="Q5TMU5"/>
<reference evidence="3" key="2">
    <citation type="submission" date="2002-03" db="EMBL/GenBank/DDBJ databases">
        <authorList>
            <consortium name="The Anopheles Genome Sequencing Consortium"/>
        </authorList>
    </citation>
    <scope>NUCLEOTIDE SEQUENCE</scope>
    <source>
        <strain evidence="3">PEST</strain>
    </source>
</reference>
<dbReference type="STRING" id="7165.Q5TMU5"/>
<proteinExistence type="predicted"/>
<dbReference type="Gene3D" id="2.30.42.10">
    <property type="match status" value="1"/>
</dbReference>
<gene>
    <name evidence="3" type="ORF">AgaP_AGAP012016</name>
</gene>
<dbReference type="EMBL" id="AAAB01008986">
    <property type="protein sequence ID" value="EAL38800.3"/>
    <property type="molecule type" value="Genomic_DNA"/>
</dbReference>
<evidence type="ECO:0000313" key="3">
    <source>
        <dbReference type="EMBL" id="EAL38800.3"/>
    </source>
</evidence>
<accession>Q5TMU5</accession>
<dbReference type="SUPFAM" id="SSF50156">
    <property type="entry name" value="PDZ domain-like"/>
    <property type="match status" value="1"/>
</dbReference>
<feature type="compositionally biased region" description="Basic residues" evidence="1">
    <location>
        <begin position="86"/>
        <end position="118"/>
    </location>
</feature>
<dbReference type="CDD" id="cd06759">
    <property type="entry name" value="PDZ3_PDZD2-PDZ1_hPro-IL-16-like"/>
    <property type="match status" value="1"/>
</dbReference>
<feature type="region of interest" description="Disordered" evidence="1">
    <location>
        <begin position="617"/>
        <end position="671"/>
    </location>
</feature>
<feature type="region of interest" description="Disordered" evidence="1">
    <location>
        <begin position="547"/>
        <end position="592"/>
    </location>
</feature>
<feature type="compositionally biased region" description="Low complexity" evidence="1">
    <location>
        <begin position="121"/>
        <end position="132"/>
    </location>
</feature>
<protein>
    <submittedName>
        <fullName evidence="3">AGAP012016-PA</fullName>
    </submittedName>
</protein>
<feature type="region of interest" description="Disordered" evidence="1">
    <location>
        <begin position="69"/>
        <end position="139"/>
    </location>
</feature>
<feature type="region of interest" description="Disordered" evidence="1">
    <location>
        <begin position="368"/>
        <end position="422"/>
    </location>
</feature>
<feature type="compositionally biased region" description="Basic and acidic residues" evidence="1">
    <location>
        <begin position="370"/>
        <end position="383"/>
    </location>
</feature>
<sequence length="818" mass="88995">RTSTINLPHKSASMIDSAGILQKWSKLRRRCASFKSVSGPASLDSDTNFILAEHPGHYQIISTATGSPVTPRAALTNPSKVQPSPHQHHHHHHPLYHGHHHHPHGLHLPAHHHNHRELRHSSSSSASASSSSTIGAPPAIPADEYWQHFPHEPSDVKLWRLGAHQTYAHRIHVNPPQRRSAHSIDWEYNVQRYENMCDNMAPPPPRIFRTEKLQYYDELSDVKRPVQAGSEPAQESNGGIKVAKEIKLPSLKTFKSASMRLPGQKSSIHEVQQLLRSKFNRIHAGLRKRRALSVQEVFQVPGTPGTASGVQATPTKPTFYVPSPLVSERTPHRGVTTRYSEEEEGPVSLPYISETMLAETVAVKKVTLRSTDHSPSPRKERTKTWYRSIDFNAARPNRSRPPPRSKPDRTTTEEVTATTAAKPNFSIGGRVSLRERVENMNLSRLRPSKVSSGGSPVPSSATTPVAVVKKVSDARKIRPRSHSPLKNIKINLSPVKKATAAAATPSLGADKASKRESIGLFGRLNRMMHQHGLGGLGSDKAAAAVADGASTRKPNGKSLVVVPGSAPKNGAEDGSVTSASVARPTGTDKAVGAGSAGVSFGGNVSKQSTIQKLTQLSSCNRREQQQQQQQQSKTETTHERDRKSKQISESTLGHGHSKSNGGITFADGSKLGSDHQLRHHLNHRTAADDEDDEDDADSIEESKFCTLPRHGPNAFTIRQARFSKGNGAKALGFSIVGGKDSPKGSMGIYVKTIYPNGQAAEKGTLQAGDEILSVNGKAFQGLSHQEAINVFKAIKTGEVVILIGRRNNRRKLETPSPT</sequence>
<dbReference type="AlphaFoldDB" id="Q5TMU5"/>
<dbReference type="GO" id="GO:0005125">
    <property type="term" value="F:cytokine activity"/>
    <property type="evidence" value="ECO:0007669"/>
    <property type="project" value="InterPro"/>
</dbReference>
<reference evidence="3" key="4">
    <citation type="journal article" date="2007" name="Genome Biol.">
        <title>Update of the Anopheles gambiae PEST genome assembly.</title>
        <authorList>
            <person name="Sharakhova M.V."/>
            <person name="Hammond M.P."/>
            <person name="Lobo N.F."/>
            <person name="Krzywinski J."/>
            <person name="Unger M.F."/>
            <person name="Hillenmeyer M.E."/>
            <person name="Bruggner R.V."/>
            <person name="Birney E."/>
            <person name="Collins F.H."/>
        </authorList>
    </citation>
    <scope>NUCLEOTIDE SEQUENCE</scope>
    <source>
        <strain evidence="3">PEST</strain>
    </source>
</reference>
<dbReference type="VEuPathDB" id="VectorBase:AGAMI1_012631"/>
<dbReference type="GO" id="GO:0050930">
    <property type="term" value="P:induction of positive chemotaxis"/>
    <property type="evidence" value="ECO:0007669"/>
    <property type="project" value="InterPro"/>
</dbReference>
<dbReference type="InterPro" id="IPR055287">
    <property type="entry name" value="IL-16-like"/>
</dbReference>
<dbReference type="PROSITE" id="PS50106">
    <property type="entry name" value="PDZ"/>
    <property type="match status" value="1"/>
</dbReference>
<reference evidence="3" key="1">
    <citation type="journal article" date="2002" name="Science">
        <title>The genome sequence of the malaria mosquito Anopheles gambiae.</title>
        <authorList>
            <person name="Holt R.A."/>
            <person name="Subramanian G.M."/>
            <person name="Halpern A."/>
            <person name="Sutton G.G."/>
            <person name="Charlab R."/>
            <person name="Nusskern D.R."/>
            <person name="Wincker P."/>
            <person name="Clark A.G."/>
            <person name="Ribeiro J.M."/>
            <person name="Wides R."/>
            <person name="Salzberg S.L."/>
            <person name="Loftus B."/>
            <person name="Yandell M."/>
            <person name="Majoros W.H."/>
            <person name="Rusch D.B."/>
            <person name="Lai Z."/>
            <person name="Kraft C.L."/>
            <person name="Abril J.F."/>
            <person name="Anthouard V."/>
            <person name="Arensburger P."/>
            <person name="Atkinson P.W."/>
            <person name="Baden H."/>
            <person name="de Berardinis V."/>
            <person name="Baldwin D."/>
            <person name="Benes V."/>
            <person name="Biedler J."/>
            <person name="Blass C."/>
            <person name="Bolanos R."/>
            <person name="Boscus D."/>
            <person name="Barnstead M."/>
            <person name="Cai S."/>
            <person name="Center A."/>
            <person name="Chaturverdi K."/>
            <person name="Christophides G.K."/>
            <person name="Chrystal M.A."/>
            <person name="Clamp M."/>
            <person name="Cravchik A."/>
            <person name="Curwen V."/>
            <person name="Dana A."/>
            <person name="Delcher A."/>
            <person name="Dew I."/>
            <person name="Evans C.A."/>
            <person name="Flanigan M."/>
            <person name="Grundschober-Freimoser A."/>
            <person name="Friedli L."/>
            <person name="Gu Z."/>
            <person name="Guan P."/>
            <person name="Guigo R."/>
            <person name="Hillenmeyer M.E."/>
            <person name="Hladun S.L."/>
            <person name="Hogan J.R."/>
            <person name="Hong Y.S."/>
            <person name="Hoover J."/>
            <person name="Jaillon O."/>
            <person name="Ke Z."/>
            <person name="Kodira C."/>
            <person name="Kokoza E."/>
            <person name="Koutsos A."/>
            <person name="Letunic I."/>
            <person name="Levitsky A."/>
            <person name="Liang Y."/>
            <person name="Lin J.J."/>
            <person name="Lobo N.F."/>
            <person name="Lopez J.R."/>
            <person name="Malek J.A."/>
            <person name="McIntosh T.C."/>
            <person name="Meister S."/>
            <person name="Miller J."/>
            <person name="Mobarry C."/>
            <person name="Mongin E."/>
            <person name="Murphy S.D."/>
            <person name="O'Brochta D.A."/>
            <person name="Pfannkoch C."/>
            <person name="Qi R."/>
            <person name="Regier M.A."/>
            <person name="Remington K."/>
            <person name="Shao H."/>
            <person name="Sharakhova M.V."/>
            <person name="Sitter C.D."/>
            <person name="Shetty J."/>
            <person name="Smith T.J."/>
            <person name="Strong R."/>
            <person name="Sun J."/>
            <person name="Thomasova D."/>
            <person name="Ton L.Q."/>
            <person name="Topalis P."/>
            <person name="Tu Z."/>
            <person name="Unger M.F."/>
            <person name="Walenz B."/>
            <person name="Wang A."/>
            <person name="Wang J."/>
            <person name="Wang M."/>
            <person name="Wang X."/>
            <person name="Woodford K.J."/>
            <person name="Wortman J.R."/>
            <person name="Wu M."/>
            <person name="Yao A."/>
            <person name="Zdobnov E.M."/>
            <person name="Zhang H."/>
            <person name="Zhao Q."/>
            <person name="Zhao S."/>
            <person name="Zhu S.C."/>
            <person name="Zhimulev I."/>
            <person name="Coluzzi M."/>
            <person name="della Torre A."/>
            <person name="Roth C.W."/>
            <person name="Louis C."/>
            <person name="Kalush F."/>
            <person name="Mural R.J."/>
            <person name="Myers E.W."/>
            <person name="Adams M.D."/>
            <person name="Smith H.O."/>
            <person name="Broder S."/>
            <person name="Gardner M.J."/>
            <person name="Fraser C.M."/>
            <person name="Birney E."/>
            <person name="Bork P."/>
            <person name="Brey P.T."/>
            <person name="Venter J.C."/>
            <person name="Weissenbach J."/>
            <person name="Kafatos F.C."/>
            <person name="Collins F.H."/>
            <person name="Hoffman S.L."/>
        </authorList>
    </citation>
    <scope>NUCLEOTIDE SEQUENCE [LARGE SCALE GENOMIC DNA]</scope>
    <source>
        <strain evidence="3">PEST</strain>
    </source>
</reference>
<feature type="non-terminal residue" evidence="3">
    <location>
        <position position="1"/>
    </location>
</feature>